<feature type="chain" id="PRO_5017446715" description="Secreted protein" evidence="1">
    <location>
        <begin position="18"/>
        <end position="68"/>
    </location>
</feature>
<protein>
    <recommendedName>
        <fullName evidence="4">Secreted protein</fullName>
    </recommendedName>
</protein>
<dbReference type="Proteomes" id="UP000265520">
    <property type="component" value="Unassembled WGS sequence"/>
</dbReference>
<evidence type="ECO:0000313" key="3">
    <source>
        <dbReference type="Proteomes" id="UP000265520"/>
    </source>
</evidence>
<keyword evidence="3" id="KW-1185">Reference proteome</keyword>
<organism evidence="2 3">
    <name type="scientific">Trifolium medium</name>
    <dbReference type="NCBI Taxonomy" id="97028"/>
    <lineage>
        <taxon>Eukaryota</taxon>
        <taxon>Viridiplantae</taxon>
        <taxon>Streptophyta</taxon>
        <taxon>Embryophyta</taxon>
        <taxon>Tracheophyta</taxon>
        <taxon>Spermatophyta</taxon>
        <taxon>Magnoliopsida</taxon>
        <taxon>eudicotyledons</taxon>
        <taxon>Gunneridae</taxon>
        <taxon>Pentapetalae</taxon>
        <taxon>rosids</taxon>
        <taxon>fabids</taxon>
        <taxon>Fabales</taxon>
        <taxon>Fabaceae</taxon>
        <taxon>Papilionoideae</taxon>
        <taxon>50 kb inversion clade</taxon>
        <taxon>NPAAA clade</taxon>
        <taxon>Hologalegina</taxon>
        <taxon>IRL clade</taxon>
        <taxon>Trifolieae</taxon>
        <taxon>Trifolium</taxon>
    </lineage>
</organism>
<feature type="signal peptide" evidence="1">
    <location>
        <begin position="1"/>
        <end position="17"/>
    </location>
</feature>
<evidence type="ECO:0000313" key="2">
    <source>
        <dbReference type="EMBL" id="MCI15475.1"/>
    </source>
</evidence>
<name>A0A392PX02_9FABA</name>
<keyword evidence="1" id="KW-0732">Signal</keyword>
<evidence type="ECO:0008006" key="4">
    <source>
        <dbReference type="Google" id="ProtNLM"/>
    </source>
</evidence>
<accession>A0A392PX02</accession>
<comment type="caution">
    <text evidence="2">The sequence shown here is derived from an EMBL/GenBank/DDBJ whole genome shotgun (WGS) entry which is preliminary data.</text>
</comment>
<dbReference type="AlphaFoldDB" id="A0A392PX02"/>
<sequence>MMMMMMMSFWELCVGEAFPVSGGRTGGESSPGRHDYGTRVGLGRARASRDSFGDYADGGWCVHDCRGL</sequence>
<reference evidence="2 3" key="1">
    <citation type="journal article" date="2018" name="Front. Plant Sci.">
        <title>Red Clover (Trifolium pratense) and Zigzag Clover (T. medium) - A Picture of Genomic Similarities and Differences.</title>
        <authorList>
            <person name="Dluhosova J."/>
            <person name="Istvanek J."/>
            <person name="Nedelnik J."/>
            <person name="Repkova J."/>
        </authorList>
    </citation>
    <scope>NUCLEOTIDE SEQUENCE [LARGE SCALE GENOMIC DNA]</scope>
    <source>
        <strain evidence="3">cv. 10/8</strain>
        <tissue evidence="2">Leaf</tissue>
    </source>
</reference>
<dbReference type="EMBL" id="LXQA010096657">
    <property type="protein sequence ID" value="MCI15475.1"/>
    <property type="molecule type" value="Genomic_DNA"/>
</dbReference>
<evidence type="ECO:0000256" key="1">
    <source>
        <dbReference type="SAM" id="SignalP"/>
    </source>
</evidence>
<proteinExistence type="predicted"/>